<feature type="coiled-coil region" evidence="1">
    <location>
        <begin position="127"/>
        <end position="164"/>
    </location>
</feature>
<name>A0A371EL69_MUCPR</name>
<dbReference type="Gene3D" id="1.20.5.400">
    <property type="match status" value="1"/>
</dbReference>
<dbReference type="GO" id="GO:0003676">
    <property type="term" value="F:nucleic acid binding"/>
    <property type="evidence" value="ECO:0007669"/>
    <property type="project" value="InterPro"/>
</dbReference>
<reference evidence="3" key="1">
    <citation type="submission" date="2018-05" db="EMBL/GenBank/DDBJ databases">
        <title>Draft genome of Mucuna pruriens seed.</title>
        <authorList>
            <person name="Nnadi N.E."/>
            <person name="Vos R."/>
            <person name="Hasami M.H."/>
            <person name="Devisetty U.K."/>
            <person name="Aguiy J.C."/>
        </authorList>
    </citation>
    <scope>NUCLEOTIDE SEQUENCE [LARGE SCALE GENOMIC DNA]</scope>
    <source>
        <strain evidence="3">JCA_2017</strain>
    </source>
</reference>
<dbReference type="GO" id="GO:0008270">
    <property type="term" value="F:zinc ion binding"/>
    <property type="evidence" value="ECO:0007669"/>
    <property type="project" value="InterPro"/>
</dbReference>
<dbReference type="STRING" id="157652.A0A371EL69"/>
<comment type="caution">
    <text evidence="3">The sequence shown here is derived from an EMBL/GenBank/DDBJ whole genome shotgun (WGS) entry which is preliminary data.</text>
</comment>
<evidence type="ECO:0000256" key="1">
    <source>
        <dbReference type="SAM" id="Coils"/>
    </source>
</evidence>
<dbReference type="EMBL" id="QJKJ01013270">
    <property type="protein sequence ID" value="RDX66798.1"/>
    <property type="molecule type" value="Genomic_DNA"/>
</dbReference>
<dbReference type="SUPFAM" id="SSF57756">
    <property type="entry name" value="Retrovirus zinc finger-like domains"/>
    <property type="match status" value="1"/>
</dbReference>
<evidence type="ECO:0000313" key="3">
    <source>
        <dbReference type="EMBL" id="RDX66798.1"/>
    </source>
</evidence>
<evidence type="ECO:0000256" key="2">
    <source>
        <dbReference type="SAM" id="MobiDB-lite"/>
    </source>
</evidence>
<proteinExistence type="predicted"/>
<dbReference type="AlphaFoldDB" id="A0A371EL69"/>
<gene>
    <name evidence="3" type="ORF">CR513_54401</name>
</gene>
<sequence length="238" mass="27680">MRMNFLSSQGRSTLYGSRKKDLDGRTTTKGTLKKLKTKVKWCIMNLGKGKKTRKRNPSSKKKGLMTTWEDLDLSLSEDEDEEGNLCLMTDTTSKDEDDEEVTFNDLNCLQIAYQELFSNSSTLSIGYKELKKKISKLSKEFDSLKKENDILKKDNEKLKEEQNQDLTKINTSELLKYNRHPHNKSGLGFDNKKEIKRDKSKVHCLNCKKFGHMFYDCRECLKRLFKPSRTNKKGPKNI</sequence>
<evidence type="ECO:0000313" key="4">
    <source>
        <dbReference type="Proteomes" id="UP000257109"/>
    </source>
</evidence>
<dbReference type="Proteomes" id="UP000257109">
    <property type="component" value="Unassembled WGS sequence"/>
</dbReference>
<organism evidence="3 4">
    <name type="scientific">Mucuna pruriens</name>
    <name type="common">Velvet bean</name>
    <name type="synonym">Dolichos pruriens</name>
    <dbReference type="NCBI Taxonomy" id="157652"/>
    <lineage>
        <taxon>Eukaryota</taxon>
        <taxon>Viridiplantae</taxon>
        <taxon>Streptophyta</taxon>
        <taxon>Embryophyta</taxon>
        <taxon>Tracheophyta</taxon>
        <taxon>Spermatophyta</taxon>
        <taxon>Magnoliopsida</taxon>
        <taxon>eudicotyledons</taxon>
        <taxon>Gunneridae</taxon>
        <taxon>Pentapetalae</taxon>
        <taxon>rosids</taxon>
        <taxon>fabids</taxon>
        <taxon>Fabales</taxon>
        <taxon>Fabaceae</taxon>
        <taxon>Papilionoideae</taxon>
        <taxon>50 kb inversion clade</taxon>
        <taxon>NPAAA clade</taxon>
        <taxon>indigoferoid/millettioid clade</taxon>
        <taxon>Phaseoleae</taxon>
        <taxon>Mucuna</taxon>
    </lineage>
</organism>
<keyword evidence="4" id="KW-1185">Reference proteome</keyword>
<feature type="region of interest" description="Disordered" evidence="2">
    <location>
        <begin position="1"/>
        <end position="27"/>
    </location>
</feature>
<evidence type="ECO:0008006" key="5">
    <source>
        <dbReference type="Google" id="ProtNLM"/>
    </source>
</evidence>
<feature type="compositionally biased region" description="Polar residues" evidence="2">
    <location>
        <begin position="1"/>
        <end position="15"/>
    </location>
</feature>
<feature type="non-terminal residue" evidence="3">
    <location>
        <position position="1"/>
    </location>
</feature>
<protein>
    <recommendedName>
        <fullName evidence="5">CCHC-type domain-containing protein</fullName>
    </recommendedName>
</protein>
<dbReference type="InterPro" id="IPR036875">
    <property type="entry name" value="Znf_CCHC_sf"/>
</dbReference>
<keyword evidence="1" id="KW-0175">Coiled coil</keyword>
<accession>A0A371EL69</accession>